<dbReference type="EMBL" id="RCBY01000630">
    <property type="protein sequence ID" value="RQH13361.1"/>
    <property type="molecule type" value="Genomic_DNA"/>
</dbReference>
<dbReference type="OrthoDB" id="160990at2"/>
<dbReference type="NCBIfam" id="TIGR02436">
    <property type="entry name" value="four helix bundle protein"/>
    <property type="match status" value="1"/>
</dbReference>
<accession>A0A3N6NH69</accession>
<dbReference type="PANTHER" id="PTHR38471:SF2">
    <property type="entry name" value="FOUR HELIX BUNDLE PROTEIN"/>
    <property type="match status" value="1"/>
</dbReference>
<comment type="caution">
    <text evidence="1">The sequence shown here is derived from an EMBL/GenBank/DDBJ whole genome shotgun (WGS) entry which is preliminary data.</text>
</comment>
<organism evidence="1 4">
    <name type="scientific">Okeania hirsuta</name>
    <dbReference type="NCBI Taxonomy" id="1458930"/>
    <lineage>
        <taxon>Bacteria</taxon>
        <taxon>Bacillati</taxon>
        <taxon>Cyanobacteriota</taxon>
        <taxon>Cyanophyceae</taxon>
        <taxon>Oscillatoriophycideae</taxon>
        <taxon>Oscillatoriales</taxon>
        <taxon>Microcoleaceae</taxon>
        <taxon>Okeania</taxon>
    </lineage>
</organism>
<dbReference type="Proteomes" id="UP000269154">
    <property type="component" value="Unassembled WGS sequence"/>
</dbReference>
<dbReference type="EMBL" id="RCBY01000710">
    <property type="protein sequence ID" value="RQH10851.1"/>
    <property type="molecule type" value="Genomic_DNA"/>
</dbReference>
<dbReference type="NCBIfam" id="NF008911">
    <property type="entry name" value="PRK12275.1-2"/>
    <property type="match status" value="1"/>
</dbReference>
<dbReference type="CDD" id="cd16377">
    <property type="entry name" value="23S_rRNA_IVP_like"/>
    <property type="match status" value="1"/>
</dbReference>
<dbReference type="Gene3D" id="1.20.1440.60">
    <property type="entry name" value="23S rRNA-intervening sequence"/>
    <property type="match status" value="1"/>
</dbReference>
<evidence type="ECO:0000313" key="1">
    <source>
        <dbReference type="EMBL" id="RQH10851.1"/>
    </source>
</evidence>
<dbReference type="InterPro" id="IPR012657">
    <property type="entry name" value="23S_rRNA-intervening_sequence"/>
</dbReference>
<keyword evidence="4" id="KW-1185">Reference proteome</keyword>
<sequence>MGSHREQYIWKRGVKMAINCYQITQHFPTSELYGLTSQISRSCVSVPSNIAEGYGRISKVEYIRFLRIALGSLRELDTQLIIAKAVNLAKPELFNSIIQEVDELQRLIIATIRKLEA</sequence>
<reference evidence="1 4" key="1">
    <citation type="journal article" date="2018" name="ACS Chem. Biol.">
        <title>Ketoreductase domain dysfunction expands chemodiversity: malyngamide biosynthesis in the cyanobacterium Okeania hirsuta.</title>
        <authorList>
            <person name="Moss N.A."/>
            <person name="Leao T."/>
            <person name="Rankin M."/>
            <person name="McCullough T.M."/>
            <person name="Qu P."/>
            <person name="Korobeynikov A."/>
            <person name="Smith J.L."/>
            <person name="Gerwick L."/>
            <person name="Gerwick W.H."/>
        </authorList>
    </citation>
    <scope>NUCLEOTIDE SEQUENCE [LARGE SCALE GENOMIC DNA]</scope>
    <source>
        <strain evidence="1 4">PAB10Feb10-1</strain>
    </source>
</reference>
<evidence type="ECO:0000313" key="4">
    <source>
        <dbReference type="Proteomes" id="UP000269154"/>
    </source>
</evidence>
<dbReference type="PANTHER" id="PTHR38471">
    <property type="entry name" value="FOUR HELIX BUNDLE PROTEIN"/>
    <property type="match status" value="1"/>
</dbReference>
<evidence type="ECO:0000313" key="2">
    <source>
        <dbReference type="EMBL" id="RQH13361.1"/>
    </source>
</evidence>
<dbReference type="RefSeq" id="WP_124143354.1">
    <property type="nucleotide sequence ID" value="NZ_CAWOKI010000334.1"/>
</dbReference>
<dbReference type="AlphaFoldDB" id="A0A3N6NH69"/>
<dbReference type="Pfam" id="PF05635">
    <property type="entry name" value="23S_rRNA_IVP"/>
    <property type="match status" value="1"/>
</dbReference>
<protein>
    <submittedName>
        <fullName evidence="1">Four helix bundle protein</fullName>
    </submittedName>
</protein>
<dbReference type="InterPro" id="IPR036583">
    <property type="entry name" value="23S_rRNA_IVS_sf"/>
</dbReference>
<dbReference type="EMBL" id="RCBY01000134">
    <property type="protein sequence ID" value="RQH34481.1"/>
    <property type="molecule type" value="Genomic_DNA"/>
</dbReference>
<dbReference type="SUPFAM" id="SSF158446">
    <property type="entry name" value="IVS-encoded protein-like"/>
    <property type="match status" value="1"/>
</dbReference>
<proteinExistence type="predicted"/>
<gene>
    <name evidence="3" type="ORF">D5R40_20740</name>
    <name evidence="2" type="ORF">D5R40_34600</name>
    <name evidence="1" type="ORF">D5R40_35150</name>
</gene>
<name>A0A3N6NH69_9CYAN</name>
<evidence type="ECO:0000313" key="3">
    <source>
        <dbReference type="EMBL" id="RQH34481.1"/>
    </source>
</evidence>